<dbReference type="HAMAP" id="MF_02094">
    <property type="entry name" value="Edd"/>
    <property type="match status" value="1"/>
</dbReference>
<gene>
    <name evidence="9" type="primary">edd</name>
    <name evidence="13" type="ORF">ISN26_03300</name>
</gene>
<comment type="similarity">
    <text evidence="1 9">Belongs to the IlvD/Edd family.</text>
</comment>
<sequence length="602" mass="63218">MHPQLKEVTARIAKRSAQGRAAYLKQLDAARAKGRVRTALSCSNLAHGFAACGATAKQRLSGDEALNIGVITAYNDMLSAHQPYERFPAVIRAAAEECGATAQVAGATPAMCDGVTQGQDGMQLSLFSRDVIALATAVGLSHAMFDAALVLGICDKIVPGQLIGALRFGHLPTLFVPGGPMRSGLDNKSKAEVRMRFAAKQATRIELLAAESASYHSPGTCTFYGTANSNQMFMELMGLHVPASTFVNPDDPLRDELTRHAVRHLAAVAGDEACALGRLIDERAVVNAVCGLLATGGSTNHTIHLVAIARAAGVIIDWRDFDELSACVPLLTRVYPNGVADVNHFRDAGGLAWVIKELAGAGLLHDDVQTMFGRGLSASYVKDVKMADGGLEFSPAAFASVDNEIVRPAAEPFAPTGGIRLMTGNLGRSVCKVSAVAPEHQIVEAPARIFADQGELLAALGEGLDEDFVAVVRFQGVRANGMPELHKLTPGLAVLQKKGRKVALVTDGRMSGASGTVPAAIHLSPEALLGGAIAKLRDGDVIVFDCEQRRLDAKVADEELAQREPAAAPGGVSHGCGRELFEGMRAIATEPEAGATAFGQFI</sequence>
<dbReference type="PANTHER" id="PTHR43661:SF1">
    <property type="entry name" value="PHOSPHOGLUCONATE DEHYDRATASE"/>
    <property type="match status" value="1"/>
</dbReference>
<dbReference type="SUPFAM" id="SSF143975">
    <property type="entry name" value="IlvD/EDD N-terminal domain-like"/>
    <property type="match status" value="1"/>
</dbReference>
<proteinExistence type="inferred from homology"/>
<dbReference type="SUPFAM" id="SSF52016">
    <property type="entry name" value="LeuD/IlvD-like"/>
    <property type="match status" value="1"/>
</dbReference>
<evidence type="ECO:0000259" key="11">
    <source>
        <dbReference type="Pfam" id="PF00920"/>
    </source>
</evidence>
<keyword evidence="7 9" id="KW-0456">Lyase</keyword>
<dbReference type="PANTHER" id="PTHR43661">
    <property type="entry name" value="D-XYLONATE DEHYDRATASE"/>
    <property type="match status" value="1"/>
</dbReference>
<evidence type="ECO:0000256" key="9">
    <source>
        <dbReference type="HAMAP-Rule" id="MF_02094"/>
    </source>
</evidence>
<comment type="caution">
    <text evidence="13">The sequence shown here is derived from an EMBL/GenBank/DDBJ whole genome shotgun (WGS) entry which is preliminary data.</text>
</comment>
<comment type="pathway">
    <text evidence="9">Carbohydrate metabolism; Entner-Doudoroff pathway.</text>
</comment>
<dbReference type="PROSITE" id="PS00887">
    <property type="entry name" value="ILVD_EDD_2"/>
    <property type="match status" value="1"/>
</dbReference>
<evidence type="ECO:0000256" key="6">
    <source>
        <dbReference type="ARBA" id="ARBA00023064"/>
    </source>
</evidence>
<evidence type="ECO:0000256" key="4">
    <source>
        <dbReference type="ARBA" id="ARBA00023004"/>
    </source>
</evidence>
<dbReference type="EC" id="4.2.1.12" evidence="9 10"/>
<dbReference type="NCBIfam" id="TIGR01196">
    <property type="entry name" value="edd"/>
    <property type="match status" value="1"/>
</dbReference>
<comment type="function">
    <text evidence="9">Catalyzes the dehydration of 6-phospho-D-gluconate to 2-dehydro-3-deoxy-6-phospho-D-gluconate.</text>
</comment>
<dbReference type="InterPro" id="IPR020558">
    <property type="entry name" value="DiOHA_6PGluconate_deHydtase_CS"/>
</dbReference>
<comment type="catalytic activity">
    <reaction evidence="9">
        <text>6-phospho-D-gluconate = 2-dehydro-3-deoxy-6-phospho-D-gluconate + H2O</text>
        <dbReference type="Rhea" id="RHEA:17277"/>
        <dbReference type="ChEBI" id="CHEBI:15377"/>
        <dbReference type="ChEBI" id="CHEBI:57569"/>
        <dbReference type="ChEBI" id="CHEBI:58759"/>
        <dbReference type="EC" id="4.2.1.12"/>
    </reaction>
</comment>
<dbReference type="Pfam" id="PF00920">
    <property type="entry name" value="ILVD_EDD_N"/>
    <property type="match status" value="1"/>
</dbReference>
<organism evidence="13 14">
    <name type="scientific">Candidatus Amphirhobacter heronislandensis</name>
    <dbReference type="NCBI Taxonomy" id="1732024"/>
    <lineage>
        <taxon>Bacteria</taxon>
        <taxon>Pseudomonadati</taxon>
        <taxon>Pseudomonadota</taxon>
        <taxon>Gammaproteobacteria</taxon>
        <taxon>Candidatus Tethybacterales</taxon>
        <taxon>Candidatus Tethybacteraceae</taxon>
        <taxon>Candidatus Amphirhobacter</taxon>
    </lineage>
</organism>
<feature type="binding site" evidence="9">
    <location>
        <position position="221"/>
    </location>
    <ligand>
        <name>[4Fe-4S] cluster</name>
        <dbReference type="ChEBI" id="CHEBI:49883"/>
    </ligand>
</feature>
<accession>A0A930XXX0</accession>
<evidence type="ECO:0000256" key="1">
    <source>
        <dbReference type="ARBA" id="ARBA00006486"/>
    </source>
</evidence>
<dbReference type="InterPro" id="IPR037237">
    <property type="entry name" value="IlvD/EDD_N"/>
</dbReference>
<reference evidence="13" key="1">
    <citation type="submission" date="2020-10" db="EMBL/GenBank/DDBJ databases">
        <title>An improved Amphimedon queenslandica hologenome assembly reveals how three proteobacterial symbionts can extend the metabolic phenotypic of their marine sponge host.</title>
        <authorList>
            <person name="Degnan B."/>
            <person name="Degnan S."/>
            <person name="Xiang X."/>
        </authorList>
    </citation>
    <scope>NUCLEOTIDE SEQUENCE</scope>
    <source>
        <strain evidence="13">AqS2</strain>
    </source>
</reference>
<keyword evidence="5 9" id="KW-0411">Iron-sulfur</keyword>
<feature type="domain" description="Dihydroxy-acid/6-phosphogluconate dehydratase N-terminal" evidence="11">
    <location>
        <begin position="67"/>
        <end position="377"/>
    </location>
</feature>
<dbReference type="GO" id="GO:0009255">
    <property type="term" value="P:Entner-Doudoroff pathway through 6-phosphogluconate"/>
    <property type="evidence" value="ECO:0007669"/>
    <property type="project" value="UniProtKB-UniRule"/>
</dbReference>
<keyword evidence="2 9" id="KW-0004">4Fe-4S</keyword>
<dbReference type="InterPro" id="IPR056740">
    <property type="entry name" value="ILV_EDD_C"/>
</dbReference>
<name>A0A930XXX0_9GAMM</name>
<dbReference type="GO" id="GO:0046872">
    <property type="term" value="F:metal ion binding"/>
    <property type="evidence" value="ECO:0007669"/>
    <property type="project" value="UniProtKB-KW"/>
</dbReference>
<evidence type="ECO:0000313" key="13">
    <source>
        <dbReference type="EMBL" id="MBF2735099.1"/>
    </source>
</evidence>
<keyword evidence="6 9" id="KW-0311">Gluconate utilization</keyword>
<evidence type="ECO:0000256" key="10">
    <source>
        <dbReference type="NCBIfam" id="TIGR01196"/>
    </source>
</evidence>
<dbReference type="PROSITE" id="PS00886">
    <property type="entry name" value="ILVD_EDD_1"/>
    <property type="match status" value="1"/>
</dbReference>
<evidence type="ECO:0000256" key="8">
    <source>
        <dbReference type="ARBA" id="ARBA00023277"/>
    </source>
</evidence>
<protein>
    <recommendedName>
        <fullName evidence="9 10">Phosphogluconate dehydratase</fullName>
        <ecNumber evidence="9 10">4.2.1.12</ecNumber>
    </recommendedName>
</protein>
<evidence type="ECO:0000256" key="2">
    <source>
        <dbReference type="ARBA" id="ARBA00022485"/>
    </source>
</evidence>
<dbReference type="InterPro" id="IPR000581">
    <property type="entry name" value="ILV_EDD_N"/>
</dbReference>
<keyword evidence="8 9" id="KW-0119">Carbohydrate metabolism</keyword>
<dbReference type="GO" id="GO:0005829">
    <property type="term" value="C:cytosol"/>
    <property type="evidence" value="ECO:0007669"/>
    <property type="project" value="TreeGrafter"/>
</dbReference>
<dbReference type="Proteomes" id="UP000604381">
    <property type="component" value="Unassembled WGS sequence"/>
</dbReference>
<dbReference type="GO" id="GO:0004456">
    <property type="term" value="F:phosphogluconate dehydratase activity"/>
    <property type="evidence" value="ECO:0007669"/>
    <property type="project" value="UniProtKB-UniRule"/>
</dbReference>
<dbReference type="AlphaFoldDB" id="A0A930XXX0"/>
<evidence type="ECO:0000259" key="12">
    <source>
        <dbReference type="Pfam" id="PF24877"/>
    </source>
</evidence>
<evidence type="ECO:0000313" key="14">
    <source>
        <dbReference type="Proteomes" id="UP000604381"/>
    </source>
</evidence>
<dbReference type="GO" id="GO:0051539">
    <property type="term" value="F:4 iron, 4 sulfur cluster binding"/>
    <property type="evidence" value="ECO:0007669"/>
    <property type="project" value="UniProtKB-UniRule"/>
</dbReference>
<dbReference type="Gene3D" id="3.50.30.80">
    <property type="entry name" value="IlvD/EDD C-terminal domain-like"/>
    <property type="match status" value="1"/>
</dbReference>
<dbReference type="GO" id="GO:0019521">
    <property type="term" value="P:D-gluconate metabolic process"/>
    <property type="evidence" value="ECO:0007669"/>
    <property type="project" value="UniProtKB-KW"/>
</dbReference>
<comment type="cofactor">
    <cofactor evidence="9">
        <name>[4Fe-4S] cluster</name>
        <dbReference type="ChEBI" id="CHEBI:49883"/>
    </cofactor>
    <text evidence="9">Binds 1 [4Fe-4S] cluster.</text>
</comment>
<keyword evidence="3 9" id="KW-0479">Metal-binding</keyword>
<feature type="domain" description="Dihydroxy-acid/6-phosphogluconate dehydratase C-terminal" evidence="12">
    <location>
        <begin position="404"/>
        <end position="595"/>
    </location>
</feature>
<evidence type="ECO:0000256" key="3">
    <source>
        <dbReference type="ARBA" id="ARBA00022723"/>
    </source>
</evidence>
<dbReference type="Pfam" id="PF24877">
    <property type="entry name" value="ILV_EDD_C"/>
    <property type="match status" value="1"/>
</dbReference>
<dbReference type="InterPro" id="IPR042096">
    <property type="entry name" value="Dihydro-acid_dehy_C"/>
</dbReference>
<evidence type="ECO:0000256" key="5">
    <source>
        <dbReference type="ARBA" id="ARBA00023014"/>
    </source>
</evidence>
<evidence type="ECO:0000256" key="7">
    <source>
        <dbReference type="ARBA" id="ARBA00023239"/>
    </source>
</evidence>
<keyword evidence="4 9" id="KW-0408">Iron</keyword>
<dbReference type="EMBL" id="JADHEI010000033">
    <property type="protein sequence ID" value="MBF2735099.1"/>
    <property type="molecule type" value="Genomic_DNA"/>
</dbReference>
<feature type="binding site" evidence="9">
    <location>
        <position position="154"/>
    </location>
    <ligand>
        <name>[4Fe-4S] cluster</name>
        <dbReference type="ChEBI" id="CHEBI:49883"/>
    </ligand>
</feature>
<dbReference type="InterPro" id="IPR004786">
    <property type="entry name" value="6-phosphgluc_deHydtase"/>
</dbReference>
<keyword evidence="14" id="KW-1185">Reference proteome</keyword>